<protein>
    <submittedName>
        <fullName evidence="3">Signal transduction protein</fullName>
    </submittedName>
</protein>
<dbReference type="SMART" id="SM00240">
    <property type="entry name" value="FHA"/>
    <property type="match status" value="1"/>
</dbReference>
<dbReference type="PANTHER" id="PTHR46210">
    <property type="entry name" value="FHA DOMAIN-CONTAINING PROTEIN"/>
    <property type="match status" value="1"/>
</dbReference>
<dbReference type="InterPro" id="IPR008984">
    <property type="entry name" value="SMAD_FHA_dom_sf"/>
</dbReference>
<evidence type="ECO:0000313" key="3">
    <source>
        <dbReference type="EMBL" id="BDE96348.1"/>
    </source>
</evidence>
<gene>
    <name evidence="3" type="primary">garA</name>
    <name evidence="3" type="ORF">CE91St30_16810</name>
</gene>
<proteinExistence type="predicted"/>
<dbReference type="Proteomes" id="UP001320544">
    <property type="component" value="Chromosome"/>
</dbReference>
<name>A0ABN6MEG2_9ACTN</name>
<dbReference type="SUPFAM" id="SSF49879">
    <property type="entry name" value="SMAD/FHA domain"/>
    <property type="match status" value="1"/>
</dbReference>
<dbReference type="PANTHER" id="PTHR46210:SF1">
    <property type="entry name" value="FHA DOMAIN-CONTAINING PROTEIN"/>
    <property type="match status" value="1"/>
</dbReference>
<dbReference type="RefSeq" id="WP_244385686.1">
    <property type="nucleotide sequence ID" value="NZ_AP025564.1"/>
</dbReference>
<feature type="domain" description="FHA" evidence="2">
    <location>
        <begin position="75"/>
        <end position="124"/>
    </location>
</feature>
<evidence type="ECO:0000313" key="4">
    <source>
        <dbReference type="Proteomes" id="UP001320544"/>
    </source>
</evidence>
<dbReference type="Pfam" id="PF00498">
    <property type="entry name" value="FHA"/>
    <property type="match status" value="1"/>
</dbReference>
<keyword evidence="4" id="KW-1185">Reference proteome</keyword>
<dbReference type="InterPro" id="IPR000253">
    <property type="entry name" value="FHA_dom"/>
</dbReference>
<dbReference type="EMBL" id="AP025564">
    <property type="protein sequence ID" value="BDE96348.1"/>
    <property type="molecule type" value="Genomic_DNA"/>
</dbReference>
<sequence length="150" mass="16108">MSENCPICDNPLPDGAAACPNCGFKLLGSTQSFKPLDLRGEDVAAAVSEAPANAILRVVRGPQIETVFKLGAEELSVGRSPRCDIFLNDMTVSREHALIAPENGKYLISDSNSYNGVWINNKSVDSAILHDGDIIQIGVFCLLYQESPEA</sequence>
<keyword evidence="1" id="KW-0597">Phosphoprotein</keyword>
<reference evidence="3 4" key="1">
    <citation type="submission" date="2022-01" db="EMBL/GenBank/DDBJ databases">
        <title>Novel bile acid biosynthetic pathways are enriched in the microbiome of centenarians.</title>
        <authorList>
            <person name="Sato Y."/>
            <person name="Atarashi K."/>
            <person name="Plichta R.D."/>
            <person name="Arai Y."/>
            <person name="Sasajima S."/>
            <person name="Kearney M.S."/>
            <person name="Suda W."/>
            <person name="Takeshita K."/>
            <person name="Sasaki T."/>
            <person name="Okamoto S."/>
            <person name="Skelly N.A."/>
            <person name="Okamura Y."/>
            <person name="Vlamakis H."/>
            <person name="Li Y."/>
            <person name="Tanoue T."/>
            <person name="Takei H."/>
            <person name="Nittono H."/>
            <person name="Narushima S."/>
            <person name="Irie J."/>
            <person name="Itoh H."/>
            <person name="Moriya K."/>
            <person name="Sugiura Y."/>
            <person name="Suematsu M."/>
            <person name="Moritoki N."/>
            <person name="Shibata S."/>
            <person name="Littman R.D."/>
            <person name="Fischbach A.M."/>
            <person name="Uwamino Y."/>
            <person name="Inoue T."/>
            <person name="Honda A."/>
            <person name="Hattori M."/>
            <person name="Murai T."/>
            <person name="Xavier J.R."/>
            <person name="Hirose N."/>
            <person name="Honda K."/>
        </authorList>
    </citation>
    <scope>NUCLEOTIDE SEQUENCE [LARGE SCALE GENOMIC DNA]</scope>
    <source>
        <strain evidence="3 4">CE91-St30</strain>
    </source>
</reference>
<dbReference type="Gene3D" id="2.60.200.20">
    <property type="match status" value="1"/>
</dbReference>
<dbReference type="PROSITE" id="PS50006">
    <property type="entry name" value="FHA_DOMAIN"/>
    <property type="match status" value="1"/>
</dbReference>
<organism evidence="3 4">
    <name type="scientific">Raoultibacter timonensis</name>
    <dbReference type="NCBI Taxonomy" id="1907662"/>
    <lineage>
        <taxon>Bacteria</taxon>
        <taxon>Bacillati</taxon>
        <taxon>Actinomycetota</taxon>
        <taxon>Coriobacteriia</taxon>
        <taxon>Eggerthellales</taxon>
        <taxon>Eggerthellaceae</taxon>
        <taxon>Raoultibacter</taxon>
    </lineage>
</organism>
<accession>A0ABN6MEG2</accession>
<evidence type="ECO:0000256" key="1">
    <source>
        <dbReference type="ARBA" id="ARBA00022553"/>
    </source>
</evidence>
<evidence type="ECO:0000259" key="2">
    <source>
        <dbReference type="PROSITE" id="PS50006"/>
    </source>
</evidence>